<dbReference type="OrthoDB" id="3019872at2759"/>
<dbReference type="CDD" id="cd12087">
    <property type="entry name" value="TM_EGFR-like"/>
    <property type="match status" value="1"/>
</dbReference>
<feature type="compositionally biased region" description="Polar residues" evidence="1">
    <location>
        <begin position="359"/>
        <end position="368"/>
    </location>
</feature>
<keyword evidence="2" id="KW-0472">Membrane</keyword>
<feature type="transmembrane region" description="Helical" evidence="2">
    <location>
        <begin position="148"/>
        <end position="170"/>
    </location>
</feature>
<organism evidence="3 4">
    <name type="scientific">Lentinula aciculospora</name>
    <dbReference type="NCBI Taxonomy" id="153920"/>
    <lineage>
        <taxon>Eukaryota</taxon>
        <taxon>Fungi</taxon>
        <taxon>Dikarya</taxon>
        <taxon>Basidiomycota</taxon>
        <taxon>Agaricomycotina</taxon>
        <taxon>Agaricomycetes</taxon>
        <taxon>Agaricomycetidae</taxon>
        <taxon>Agaricales</taxon>
        <taxon>Marasmiineae</taxon>
        <taxon>Omphalotaceae</taxon>
        <taxon>Lentinula</taxon>
    </lineage>
</organism>
<feature type="region of interest" description="Disordered" evidence="1">
    <location>
        <begin position="46"/>
        <end position="72"/>
    </location>
</feature>
<keyword evidence="2" id="KW-1133">Transmembrane helix</keyword>
<dbReference type="EMBL" id="JAOTPV010000011">
    <property type="protein sequence ID" value="KAJ4476694.1"/>
    <property type="molecule type" value="Genomic_DNA"/>
</dbReference>
<feature type="compositionally biased region" description="Low complexity" evidence="1">
    <location>
        <begin position="55"/>
        <end position="72"/>
    </location>
</feature>
<keyword evidence="4" id="KW-1185">Reference proteome</keyword>
<accession>A0A9W9A812</accession>
<keyword evidence="2" id="KW-0812">Transmembrane</keyword>
<feature type="compositionally biased region" description="Polar residues" evidence="1">
    <location>
        <begin position="291"/>
        <end position="311"/>
    </location>
</feature>
<evidence type="ECO:0000256" key="2">
    <source>
        <dbReference type="SAM" id="Phobius"/>
    </source>
</evidence>
<comment type="caution">
    <text evidence="3">The sequence shown here is derived from an EMBL/GenBank/DDBJ whole genome shotgun (WGS) entry which is preliminary data.</text>
</comment>
<name>A0A9W9A812_9AGAR</name>
<feature type="region of interest" description="Disordered" evidence="1">
    <location>
        <begin position="291"/>
        <end position="325"/>
    </location>
</feature>
<evidence type="ECO:0000313" key="3">
    <source>
        <dbReference type="EMBL" id="KAJ4476694.1"/>
    </source>
</evidence>
<gene>
    <name evidence="3" type="ORF">J3R30DRAFT_322614</name>
</gene>
<proteinExistence type="predicted"/>
<protein>
    <submittedName>
        <fullName evidence="3">Uncharacterized protein</fullName>
    </submittedName>
</protein>
<dbReference type="Proteomes" id="UP001150266">
    <property type="component" value="Unassembled WGS sequence"/>
</dbReference>
<dbReference type="AlphaFoldDB" id="A0A9W9A812"/>
<evidence type="ECO:0000313" key="4">
    <source>
        <dbReference type="Proteomes" id="UP001150266"/>
    </source>
</evidence>
<evidence type="ECO:0000256" key="1">
    <source>
        <dbReference type="SAM" id="MobiDB-lite"/>
    </source>
</evidence>
<feature type="compositionally biased region" description="Polar residues" evidence="1">
    <location>
        <begin position="343"/>
        <end position="352"/>
    </location>
</feature>
<reference evidence="3" key="1">
    <citation type="submission" date="2022-08" db="EMBL/GenBank/DDBJ databases">
        <title>A Global Phylogenomic Analysis of the Shiitake Genus Lentinula.</title>
        <authorList>
            <consortium name="DOE Joint Genome Institute"/>
            <person name="Sierra-Patev S."/>
            <person name="Min B."/>
            <person name="Naranjo-Ortiz M."/>
            <person name="Looney B."/>
            <person name="Konkel Z."/>
            <person name="Slot J.C."/>
            <person name="Sakamoto Y."/>
            <person name="Steenwyk J.L."/>
            <person name="Rokas A."/>
            <person name="Carro J."/>
            <person name="Camarero S."/>
            <person name="Ferreira P."/>
            <person name="Molpeceres G."/>
            <person name="Ruiz-Duenas F.J."/>
            <person name="Serrano A."/>
            <person name="Henrissat B."/>
            <person name="Drula E."/>
            <person name="Hughes K.W."/>
            <person name="Mata J.L."/>
            <person name="Ishikawa N.K."/>
            <person name="Vargas-Isla R."/>
            <person name="Ushijima S."/>
            <person name="Smith C.A."/>
            <person name="Ahrendt S."/>
            <person name="Andreopoulos W."/>
            <person name="He G."/>
            <person name="Labutti K."/>
            <person name="Lipzen A."/>
            <person name="Ng V."/>
            <person name="Riley R."/>
            <person name="Sandor L."/>
            <person name="Barry K."/>
            <person name="Martinez A.T."/>
            <person name="Xiao Y."/>
            <person name="Gibbons J.G."/>
            <person name="Terashima K."/>
            <person name="Grigoriev I.V."/>
            <person name="Hibbett D.S."/>
        </authorList>
    </citation>
    <scope>NUCLEOTIDE SEQUENCE</scope>
    <source>
        <strain evidence="3">JLM2183</strain>
    </source>
</reference>
<feature type="region of interest" description="Disordered" evidence="1">
    <location>
        <begin position="343"/>
        <end position="374"/>
    </location>
</feature>
<sequence>MVGSAAVHRKLHKVFVRNGLLKSRQFGIGIGNGDVDPADIIGQFFSSSTDEDHQTSTSSSVATSSTATRDTTSIVPATSNTLSSQITSTSASSSSILVASVVSTTSASQPILSATSQTVTFASTSSLLTSSPTADSNNSSPTTSAGNIVGIVAAVIIAILSLCVFGFFILRQRRKNRNAQLVHQVDPFRVELPDKELPPPPMSEQRMTFGTLYGRPGPVDPFAKTEINSSGVYIQSETYISSSVDATLAQSPFSDAAAIAPEKLATSTTVRNLTSPFADPYLPSVSPIASNFHRTPSPSQSPFADPSSTIQPPHPAALKHTPSYTATIDGSSRIPASAYNAVTRSSSGSQIPTPVASASRATDITSPGNEEETRSVTMYNEEDVYSGI</sequence>